<feature type="compositionally biased region" description="Polar residues" evidence="1">
    <location>
        <begin position="195"/>
        <end position="209"/>
    </location>
</feature>
<organism evidence="2 3">
    <name type="scientific">Rhizopus microsporus ATCC 52813</name>
    <dbReference type="NCBI Taxonomy" id="1340429"/>
    <lineage>
        <taxon>Eukaryota</taxon>
        <taxon>Fungi</taxon>
        <taxon>Fungi incertae sedis</taxon>
        <taxon>Mucoromycota</taxon>
        <taxon>Mucoromycotina</taxon>
        <taxon>Mucoromycetes</taxon>
        <taxon>Mucorales</taxon>
        <taxon>Mucorineae</taxon>
        <taxon>Rhizopodaceae</taxon>
        <taxon>Rhizopus</taxon>
    </lineage>
</organism>
<feature type="region of interest" description="Disordered" evidence="1">
    <location>
        <begin position="44"/>
        <end position="70"/>
    </location>
</feature>
<feature type="region of interest" description="Disordered" evidence="1">
    <location>
        <begin position="166"/>
        <end position="214"/>
    </location>
</feature>
<dbReference type="Proteomes" id="UP000242254">
    <property type="component" value="Unassembled WGS sequence"/>
</dbReference>
<proteinExistence type="predicted"/>
<keyword evidence="3" id="KW-1185">Reference proteome</keyword>
<gene>
    <name evidence="2" type="ORF">RHIMIDRAFT_238430</name>
</gene>
<reference evidence="2 3" key="1">
    <citation type="journal article" date="2016" name="Proc. Natl. Acad. Sci. U.S.A.">
        <title>Lipid metabolic changes in an early divergent fungus govern the establishment of a mutualistic symbiosis with endobacteria.</title>
        <authorList>
            <person name="Lastovetsky O.A."/>
            <person name="Gaspar M.L."/>
            <person name="Mondo S.J."/>
            <person name="LaButti K.M."/>
            <person name="Sandor L."/>
            <person name="Grigoriev I.V."/>
            <person name="Henry S.A."/>
            <person name="Pawlowska T.E."/>
        </authorList>
    </citation>
    <scope>NUCLEOTIDE SEQUENCE [LARGE SCALE GENOMIC DNA]</scope>
    <source>
        <strain evidence="2 3">ATCC 52813</strain>
    </source>
</reference>
<sequence length="267" mass="30708">MPAIMDVLSPPSTLLTTNNNTFNESKERSYKELIKQLAAQVNTKPYGNIPPMSNNNKRKKKKKVQQERTIKRRMSHVEDWVVVDSKESIPDEEELNSSTDFSLTHVLPLHMPPPSLSEIQQDTHLLRSLITTQSYAISSSPPQLSNIDQQVWNETIAKLKKSLVVSSPTPKTSPRHIIPLPPPPRKLMKRRRSEATTQPRFNPDTNAYTRDTRSNPDHLRMISAELNMIRSRKLLSPLKPRGFLPRRKDIFIRGEHRKVSPLTYEIN</sequence>
<evidence type="ECO:0000256" key="1">
    <source>
        <dbReference type="SAM" id="MobiDB-lite"/>
    </source>
</evidence>
<name>A0A2G4SSL9_RHIZD</name>
<dbReference type="GeneID" id="35439951"/>
<protein>
    <submittedName>
        <fullName evidence="2">Uncharacterized protein</fullName>
    </submittedName>
</protein>
<evidence type="ECO:0000313" key="2">
    <source>
        <dbReference type="EMBL" id="PHZ11763.1"/>
    </source>
</evidence>
<dbReference type="EMBL" id="KZ303851">
    <property type="protein sequence ID" value="PHZ11763.1"/>
    <property type="molecule type" value="Genomic_DNA"/>
</dbReference>
<dbReference type="RefSeq" id="XP_023465471.1">
    <property type="nucleotide sequence ID" value="XM_023608961.1"/>
</dbReference>
<dbReference type="STRING" id="1340429.A0A2G4SSL9"/>
<dbReference type="AlphaFoldDB" id="A0A2G4SSL9"/>
<accession>A0A2G4SSL9</accession>
<evidence type="ECO:0000313" key="3">
    <source>
        <dbReference type="Proteomes" id="UP000242254"/>
    </source>
</evidence>